<dbReference type="AlphaFoldDB" id="A0AAV7HLQ9"/>
<gene>
    <name evidence="1" type="ORF">IEQ34_003456</name>
</gene>
<reference evidence="1 2" key="1">
    <citation type="journal article" date="2021" name="Hortic Res">
        <title>Chromosome-scale assembly of the Dendrobium chrysotoxum genome enhances the understanding of orchid evolution.</title>
        <authorList>
            <person name="Zhang Y."/>
            <person name="Zhang G.Q."/>
            <person name="Zhang D."/>
            <person name="Liu X.D."/>
            <person name="Xu X.Y."/>
            <person name="Sun W.H."/>
            <person name="Yu X."/>
            <person name="Zhu X."/>
            <person name="Wang Z.W."/>
            <person name="Zhao X."/>
            <person name="Zhong W.Y."/>
            <person name="Chen H."/>
            <person name="Yin W.L."/>
            <person name="Huang T."/>
            <person name="Niu S.C."/>
            <person name="Liu Z.J."/>
        </authorList>
    </citation>
    <scope>NUCLEOTIDE SEQUENCE [LARGE SCALE GENOMIC DNA]</scope>
    <source>
        <strain evidence="1">Lindl</strain>
    </source>
</reference>
<keyword evidence="2" id="KW-1185">Reference proteome</keyword>
<name>A0AAV7HLQ9_DENCH</name>
<comment type="caution">
    <text evidence="1">The sequence shown here is derived from an EMBL/GenBank/DDBJ whole genome shotgun (WGS) entry which is preliminary data.</text>
</comment>
<evidence type="ECO:0000313" key="2">
    <source>
        <dbReference type="Proteomes" id="UP000775213"/>
    </source>
</evidence>
<dbReference type="Proteomes" id="UP000775213">
    <property type="component" value="Unassembled WGS sequence"/>
</dbReference>
<protein>
    <submittedName>
        <fullName evidence="1">Uncharacterized protein</fullName>
    </submittedName>
</protein>
<sequence>MGAPEILFPISNTLYASIRWRQGGSIQWLAAGLPTGVGGEIKIIGRIMPLATETRVGELTRRNGLRGLAPRAAPIPGGGGGRICRGSWGACPLTYAVEVKDGVAGGAGPHRGRSPNHIITDHTLHSPTGELVLDFVDQLRNGCVIRRRPSGRAGLRLIVMM</sequence>
<proteinExistence type="predicted"/>
<evidence type="ECO:0000313" key="1">
    <source>
        <dbReference type="EMBL" id="KAH0468423.1"/>
    </source>
</evidence>
<accession>A0AAV7HLQ9</accession>
<dbReference type="EMBL" id="JAGFBR010000004">
    <property type="protein sequence ID" value="KAH0468423.1"/>
    <property type="molecule type" value="Genomic_DNA"/>
</dbReference>
<organism evidence="1 2">
    <name type="scientific">Dendrobium chrysotoxum</name>
    <name type="common">Orchid</name>
    <dbReference type="NCBI Taxonomy" id="161865"/>
    <lineage>
        <taxon>Eukaryota</taxon>
        <taxon>Viridiplantae</taxon>
        <taxon>Streptophyta</taxon>
        <taxon>Embryophyta</taxon>
        <taxon>Tracheophyta</taxon>
        <taxon>Spermatophyta</taxon>
        <taxon>Magnoliopsida</taxon>
        <taxon>Liliopsida</taxon>
        <taxon>Asparagales</taxon>
        <taxon>Orchidaceae</taxon>
        <taxon>Epidendroideae</taxon>
        <taxon>Malaxideae</taxon>
        <taxon>Dendrobiinae</taxon>
        <taxon>Dendrobium</taxon>
    </lineage>
</organism>